<dbReference type="SUPFAM" id="SSF103473">
    <property type="entry name" value="MFS general substrate transporter"/>
    <property type="match status" value="1"/>
</dbReference>
<evidence type="ECO:0000256" key="4">
    <source>
        <dbReference type="ARBA" id="ARBA00022692"/>
    </source>
</evidence>
<feature type="transmembrane region" description="Helical" evidence="8">
    <location>
        <begin position="269"/>
        <end position="287"/>
    </location>
</feature>
<dbReference type="Gene3D" id="1.20.1250.20">
    <property type="entry name" value="MFS general substrate transporter like domains"/>
    <property type="match status" value="1"/>
</dbReference>
<feature type="region of interest" description="Disordered" evidence="7">
    <location>
        <begin position="411"/>
        <end position="445"/>
    </location>
</feature>
<dbReference type="InterPro" id="IPR036259">
    <property type="entry name" value="MFS_trans_sf"/>
</dbReference>
<dbReference type="EMBL" id="AJGV01000041">
    <property type="protein sequence ID" value="EJJ08138.1"/>
    <property type="molecule type" value="Genomic_DNA"/>
</dbReference>
<keyword evidence="2" id="KW-0813">Transport</keyword>
<feature type="transmembrane region" description="Helical" evidence="8">
    <location>
        <begin position="386"/>
        <end position="405"/>
    </location>
</feature>
<evidence type="ECO:0000256" key="7">
    <source>
        <dbReference type="SAM" id="MobiDB-lite"/>
    </source>
</evidence>
<gene>
    <name evidence="10" type="ORF">SU9_04991</name>
</gene>
<accession>J2K5N6</accession>
<feature type="transmembrane region" description="Helical" evidence="8">
    <location>
        <begin position="237"/>
        <end position="257"/>
    </location>
</feature>
<dbReference type="InterPro" id="IPR010290">
    <property type="entry name" value="TM_effector"/>
</dbReference>
<evidence type="ECO:0000256" key="6">
    <source>
        <dbReference type="ARBA" id="ARBA00023136"/>
    </source>
</evidence>
<dbReference type="eggNOG" id="COG2814">
    <property type="taxonomic scope" value="Bacteria"/>
</dbReference>
<sequence>MASTAPSGAGPALRVDLGRPFRWLWASTAASNAGDGITRTLLPLLVVAHHPDPAAVAGLTTVNMLPWLLFALPAGVLVDRVDRRRIVLGSNVVRAAALLGAALALADDRPLVLLYALAFLLGIAETLADTAAPAMLPRLVDERHLERANGRLMAAQIVLNETAGPPVAGLLVGLTAAAALATGGVLYALAALLLCGLAPLARTSREAAPGGARGGVLRDIREGLGFVLGHRTLRRTLAASALYGLVFSATFSMLVLLSERTLGLGEAGYGLLLAVGSLGAVAGSWLAPRAADRLPTVRLARWSLVASGAAYAALGLGRHPVLAALALAANGVFMMGWNIPVMSLRQRLTPEDLQGRVMSVSRLCAWGTMPVGATLGGLLAEALSVPAVFVVCGTVLAVGALVLLAPVREDHSAPGDALPAPFAPPPSSGAPPADPPPHSDLLDKG</sequence>
<dbReference type="HOGENOM" id="CLU_034180_13_0_11"/>
<evidence type="ECO:0000256" key="1">
    <source>
        <dbReference type="ARBA" id="ARBA00004651"/>
    </source>
</evidence>
<dbReference type="Pfam" id="PF05977">
    <property type="entry name" value="MFS_3"/>
    <property type="match status" value="1"/>
</dbReference>
<feature type="transmembrane region" description="Helical" evidence="8">
    <location>
        <begin position="363"/>
        <end position="380"/>
    </location>
</feature>
<dbReference type="RefSeq" id="WP_006602578.1">
    <property type="nucleotide sequence ID" value="NZ_CP072931.1"/>
</dbReference>
<keyword evidence="3" id="KW-1003">Cell membrane</keyword>
<dbReference type="CDD" id="cd06173">
    <property type="entry name" value="MFS_MefA_like"/>
    <property type="match status" value="1"/>
</dbReference>
<dbReference type="InterPro" id="IPR020846">
    <property type="entry name" value="MFS_dom"/>
</dbReference>
<dbReference type="PANTHER" id="PTHR23513">
    <property type="entry name" value="INTEGRAL MEMBRANE EFFLUX PROTEIN-RELATED"/>
    <property type="match status" value="1"/>
</dbReference>
<evidence type="ECO:0000256" key="8">
    <source>
        <dbReference type="SAM" id="Phobius"/>
    </source>
</evidence>
<comment type="subcellular location">
    <subcellularLocation>
        <location evidence="1">Cell membrane</location>
        <topology evidence="1">Multi-pass membrane protein</topology>
    </subcellularLocation>
</comment>
<keyword evidence="5 8" id="KW-1133">Transmembrane helix</keyword>
<feature type="transmembrane region" description="Helical" evidence="8">
    <location>
        <begin position="184"/>
        <end position="201"/>
    </location>
</feature>
<reference evidence="10" key="1">
    <citation type="journal article" date="2012" name="J. Bacteriol.">
        <title>Genome Sequence of Streptomyces auratus Strain AGR0001, a Phoslactomycin-Producing Actinomycete.</title>
        <authorList>
            <person name="Han X."/>
            <person name="Li M."/>
            <person name="Ding Z."/>
            <person name="Zhao J."/>
            <person name="Ji K."/>
            <person name="Wen M."/>
            <person name="Lu T."/>
        </authorList>
    </citation>
    <scope>NUCLEOTIDE SEQUENCE [LARGE SCALE GENOMIC DNA]</scope>
    <source>
        <strain evidence="10">AGR0001</strain>
    </source>
</reference>
<evidence type="ECO:0000259" key="9">
    <source>
        <dbReference type="PROSITE" id="PS50850"/>
    </source>
</evidence>
<feature type="domain" description="Major facilitator superfamily (MFS) profile" evidence="9">
    <location>
        <begin position="1"/>
        <end position="411"/>
    </location>
</feature>
<feature type="compositionally biased region" description="Pro residues" evidence="7">
    <location>
        <begin position="421"/>
        <end position="438"/>
    </location>
</feature>
<evidence type="ECO:0000256" key="5">
    <source>
        <dbReference type="ARBA" id="ARBA00022989"/>
    </source>
</evidence>
<comment type="caution">
    <text evidence="10">The sequence shown here is derived from an EMBL/GenBank/DDBJ whole genome shotgun (WGS) entry which is preliminary data.</text>
</comment>
<feature type="transmembrane region" description="Helical" evidence="8">
    <location>
        <begin position="54"/>
        <end position="74"/>
    </location>
</feature>
<dbReference type="AlphaFoldDB" id="J2K5N6"/>
<dbReference type="PATRIC" id="fig|1160718.3.peg.1026"/>
<keyword evidence="4 8" id="KW-0812">Transmembrane</keyword>
<feature type="transmembrane region" description="Helical" evidence="8">
    <location>
        <begin position="299"/>
        <end position="316"/>
    </location>
</feature>
<evidence type="ECO:0000313" key="10">
    <source>
        <dbReference type="EMBL" id="EJJ08138.1"/>
    </source>
</evidence>
<feature type="transmembrane region" description="Helical" evidence="8">
    <location>
        <begin position="322"/>
        <end position="342"/>
    </location>
</feature>
<feature type="transmembrane region" description="Helical" evidence="8">
    <location>
        <begin position="112"/>
        <end position="136"/>
    </location>
</feature>
<protein>
    <submittedName>
        <fullName evidence="10">Major facilitator superfamily Permease</fullName>
    </submittedName>
</protein>
<dbReference type="PROSITE" id="PS50850">
    <property type="entry name" value="MFS"/>
    <property type="match status" value="1"/>
</dbReference>
<dbReference type="GO" id="GO:0022857">
    <property type="term" value="F:transmembrane transporter activity"/>
    <property type="evidence" value="ECO:0007669"/>
    <property type="project" value="InterPro"/>
</dbReference>
<name>J2K5N6_9ACTN</name>
<keyword evidence="6 8" id="KW-0472">Membrane</keyword>
<evidence type="ECO:0000256" key="2">
    <source>
        <dbReference type="ARBA" id="ARBA00022448"/>
    </source>
</evidence>
<dbReference type="GO" id="GO:0005886">
    <property type="term" value="C:plasma membrane"/>
    <property type="evidence" value="ECO:0007669"/>
    <property type="project" value="UniProtKB-SubCell"/>
</dbReference>
<dbReference type="PANTHER" id="PTHR23513:SF6">
    <property type="entry name" value="MAJOR FACILITATOR SUPERFAMILY ASSOCIATED DOMAIN-CONTAINING PROTEIN"/>
    <property type="match status" value="1"/>
</dbReference>
<evidence type="ECO:0000256" key="3">
    <source>
        <dbReference type="ARBA" id="ARBA00022475"/>
    </source>
</evidence>
<organism evidence="10">
    <name type="scientific">Streptomyces auratus AGR0001</name>
    <dbReference type="NCBI Taxonomy" id="1160718"/>
    <lineage>
        <taxon>Bacteria</taxon>
        <taxon>Bacillati</taxon>
        <taxon>Actinomycetota</taxon>
        <taxon>Actinomycetes</taxon>
        <taxon>Kitasatosporales</taxon>
        <taxon>Streptomycetaceae</taxon>
        <taxon>Streptomyces</taxon>
    </lineage>
</organism>
<dbReference type="STRING" id="1160718.SU9_04991"/>
<proteinExistence type="predicted"/>